<evidence type="ECO:0000256" key="3">
    <source>
        <dbReference type="ARBA" id="ARBA00022568"/>
    </source>
</evidence>
<evidence type="ECO:0000256" key="1">
    <source>
        <dbReference type="ARBA" id="ARBA00004127"/>
    </source>
</evidence>
<feature type="transmembrane region" description="Helical" evidence="9">
    <location>
        <begin position="243"/>
        <end position="267"/>
    </location>
</feature>
<evidence type="ECO:0000256" key="7">
    <source>
        <dbReference type="ARBA" id="ARBA00023065"/>
    </source>
</evidence>
<dbReference type="InterPro" id="IPR004798">
    <property type="entry name" value="CAX-like"/>
</dbReference>
<keyword evidence="4 9" id="KW-0812">Transmembrane</keyword>
<feature type="transmembrane region" description="Helical" evidence="9">
    <location>
        <begin position="205"/>
        <end position="223"/>
    </location>
</feature>
<feature type="transmembrane region" description="Helical" evidence="9">
    <location>
        <begin position="57"/>
        <end position="78"/>
    </location>
</feature>
<evidence type="ECO:0000256" key="8">
    <source>
        <dbReference type="ARBA" id="ARBA00023136"/>
    </source>
</evidence>
<comment type="similarity">
    <text evidence="9">Belongs to the Ca(2+):cation antiporter (CaCA) (TC 2.A.19) family.</text>
</comment>
<dbReference type="Gene3D" id="1.20.1420.30">
    <property type="entry name" value="NCX, central ion-binding region"/>
    <property type="match status" value="1"/>
</dbReference>
<comment type="caution">
    <text evidence="9">Lacks conserved residue(s) required for the propagation of feature annotation.</text>
</comment>
<dbReference type="EMBL" id="OCSU01000001">
    <property type="protein sequence ID" value="SOE67212.1"/>
    <property type="molecule type" value="Genomic_DNA"/>
</dbReference>
<comment type="subcellular location">
    <subcellularLocation>
        <location evidence="1">Endomembrane system</location>
        <topology evidence="1">Multi-pass membrane protein</topology>
    </subcellularLocation>
</comment>
<dbReference type="GO" id="GO:0016020">
    <property type="term" value="C:membrane"/>
    <property type="evidence" value="ECO:0007669"/>
    <property type="project" value="InterPro"/>
</dbReference>
<dbReference type="InterPro" id="IPR004713">
    <property type="entry name" value="CaH_exchang"/>
</dbReference>
<dbReference type="NCBIfam" id="TIGR00378">
    <property type="entry name" value="cax"/>
    <property type="match status" value="1"/>
</dbReference>
<keyword evidence="12" id="KW-1185">Reference proteome</keyword>
<gene>
    <name evidence="11" type="ORF">SAMN05446927_3252</name>
</gene>
<dbReference type="Proteomes" id="UP000219522">
    <property type="component" value="Unassembled WGS sequence"/>
</dbReference>
<keyword evidence="9" id="KW-0050">Antiport</keyword>
<evidence type="ECO:0000256" key="6">
    <source>
        <dbReference type="ARBA" id="ARBA00022989"/>
    </source>
</evidence>
<organism evidence="11 12">
    <name type="scientific">Caballeronia arationis</name>
    <dbReference type="NCBI Taxonomy" id="1777142"/>
    <lineage>
        <taxon>Bacteria</taxon>
        <taxon>Pseudomonadati</taxon>
        <taxon>Pseudomonadota</taxon>
        <taxon>Betaproteobacteria</taxon>
        <taxon>Burkholderiales</taxon>
        <taxon>Burkholderiaceae</taxon>
        <taxon>Caballeronia</taxon>
    </lineage>
</organism>
<feature type="transmembrane region" description="Helical" evidence="9">
    <location>
        <begin position="279"/>
        <end position="301"/>
    </location>
</feature>
<sequence length="388" mass="41404">MWMNLLLIFVPIAIGLEFLAPSHHLLIFITSSLAILPLAGWMGYATEQLAERMGEGVGGLLNATFGNAAELIIAFVALHAGLHQVVEASVVGSIVGNMLLVLGAAMLAGGIRYPEQQFNPLGARSQATMLMLAAIALVLPAAFESVQGGTTEMLHRLSVSISVLLLLIYALYLIFSLVTHPVLFRSSYVPEKGSPENQEAKVRVPVGRAVAVLAAATIGTAWMSEIMVGSIEPMVREFGLSDIFVGAFVVAILGNAAEHATAITAALKNRMDLSFSIAVGSSVQVALFVAPVLMLTSLFIGPAPMDLAFRPGLILIVVLSILITAQIANDGRSDWLRGTQLLIVYFALALTFSSCRAKANPKAGLRRTRDFSAPKRKRRLHTEVQHGV</sequence>
<dbReference type="PANTHER" id="PTHR31503">
    <property type="entry name" value="VACUOLAR CALCIUM ION TRANSPORTER"/>
    <property type="match status" value="1"/>
</dbReference>
<dbReference type="GO" id="GO:0006874">
    <property type="term" value="P:intracellular calcium ion homeostasis"/>
    <property type="evidence" value="ECO:0007669"/>
    <property type="project" value="TreeGrafter"/>
</dbReference>
<proteinExistence type="inferred from homology"/>
<evidence type="ECO:0000256" key="5">
    <source>
        <dbReference type="ARBA" id="ARBA00022837"/>
    </source>
</evidence>
<dbReference type="GO" id="GO:0015369">
    <property type="term" value="F:calcium:proton antiporter activity"/>
    <property type="evidence" value="ECO:0007669"/>
    <property type="project" value="UniProtKB-UniRule"/>
</dbReference>
<feature type="transmembrane region" description="Helical" evidence="9">
    <location>
        <begin position="307"/>
        <end position="328"/>
    </location>
</feature>
<comment type="function">
    <text evidence="9">Ca(+)/H(+) antiporter that extrudes calcium in exchange for external protons.</text>
</comment>
<keyword evidence="3 9" id="KW-0109">Calcium transport</keyword>
<protein>
    <recommendedName>
        <fullName evidence="9">Ca(2+)/H(+) antiporter</fullName>
    </recommendedName>
</protein>
<keyword evidence="2 9" id="KW-0813">Transport</keyword>
<keyword evidence="6 9" id="KW-1133">Transmembrane helix</keyword>
<dbReference type="PANTHER" id="PTHR31503:SF22">
    <property type="entry name" value="VACUOLAR CALCIUM ION TRANSPORTER"/>
    <property type="match status" value="1"/>
</dbReference>
<name>A0A7Z7N2U6_9BURK</name>
<feature type="domain" description="Sodium/calcium exchanger membrane region" evidence="10">
    <location>
        <begin position="24"/>
        <end position="177"/>
    </location>
</feature>
<feature type="domain" description="Sodium/calcium exchanger membrane region" evidence="10">
    <location>
        <begin position="209"/>
        <end position="351"/>
    </location>
</feature>
<dbReference type="Pfam" id="PF01699">
    <property type="entry name" value="Na_Ca_ex"/>
    <property type="match status" value="2"/>
</dbReference>
<dbReference type="OrthoDB" id="8438242at2"/>
<dbReference type="InterPro" id="IPR004837">
    <property type="entry name" value="NaCa_Exmemb"/>
</dbReference>
<feature type="transmembrane region" description="Helical" evidence="9">
    <location>
        <begin position="335"/>
        <end position="352"/>
    </location>
</feature>
<evidence type="ECO:0000259" key="10">
    <source>
        <dbReference type="Pfam" id="PF01699"/>
    </source>
</evidence>
<feature type="transmembrane region" description="Helical" evidence="9">
    <location>
        <begin position="123"/>
        <end position="143"/>
    </location>
</feature>
<comment type="caution">
    <text evidence="11">The sequence shown here is derived from an EMBL/GenBank/DDBJ whole genome shotgun (WGS) entry which is preliminary data.</text>
</comment>
<evidence type="ECO:0000256" key="4">
    <source>
        <dbReference type="ARBA" id="ARBA00022692"/>
    </source>
</evidence>
<keyword evidence="7 9" id="KW-0406">Ion transport</keyword>
<evidence type="ECO:0000313" key="11">
    <source>
        <dbReference type="EMBL" id="SOE67212.1"/>
    </source>
</evidence>
<dbReference type="InterPro" id="IPR044880">
    <property type="entry name" value="NCX_ion-bd_dom_sf"/>
</dbReference>
<keyword evidence="5 9" id="KW-0106">Calcium</keyword>
<evidence type="ECO:0000313" key="12">
    <source>
        <dbReference type="Proteomes" id="UP000219522"/>
    </source>
</evidence>
<dbReference type="AlphaFoldDB" id="A0A7Z7N2U6"/>
<accession>A0A7Z7N2U6</accession>
<dbReference type="GO" id="GO:0012505">
    <property type="term" value="C:endomembrane system"/>
    <property type="evidence" value="ECO:0007669"/>
    <property type="project" value="UniProtKB-SubCell"/>
</dbReference>
<evidence type="ECO:0000256" key="9">
    <source>
        <dbReference type="RuleBase" id="RU365028"/>
    </source>
</evidence>
<feature type="transmembrane region" description="Helical" evidence="9">
    <location>
        <begin position="163"/>
        <end position="184"/>
    </location>
</feature>
<evidence type="ECO:0000256" key="2">
    <source>
        <dbReference type="ARBA" id="ARBA00022448"/>
    </source>
</evidence>
<reference evidence="11 12" key="1">
    <citation type="submission" date="2017-09" db="EMBL/GenBank/DDBJ databases">
        <authorList>
            <person name="Varghese N."/>
            <person name="Submissions S."/>
        </authorList>
    </citation>
    <scope>NUCLEOTIDE SEQUENCE [LARGE SCALE GENOMIC DNA]</scope>
    <source>
        <strain evidence="11 12">OK806</strain>
    </source>
</reference>
<keyword evidence="8 9" id="KW-0472">Membrane</keyword>
<feature type="transmembrane region" description="Helical" evidence="9">
    <location>
        <begin position="90"/>
        <end position="111"/>
    </location>
</feature>